<feature type="compositionally biased region" description="Low complexity" evidence="1">
    <location>
        <begin position="61"/>
        <end position="71"/>
    </location>
</feature>
<feature type="compositionally biased region" description="Basic and acidic residues" evidence="1">
    <location>
        <begin position="1"/>
        <end position="12"/>
    </location>
</feature>
<dbReference type="EMBL" id="UFQT01001628">
    <property type="protein sequence ID" value="SSX31248.1"/>
    <property type="molecule type" value="Genomic_DNA"/>
</dbReference>
<evidence type="ECO:0000256" key="1">
    <source>
        <dbReference type="SAM" id="MobiDB-lite"/>
    </source>
</evidence>
<dbReference type="AlphaFoldDB" id="A0A336MZB8"/>
<sequence>MTTEKKAYDLLKIEANSDDSDEDMGCRDVKREIFVEDRKGSLPSEPRRWYKHEYKIRGRKNYQNQNSNNRQQENRPHSNRNYPNKVNIKKENSGSGVDLRSRVIGRNRRDAELTKDYMAKLSNLYFPKPEGIEKTHTFNFNSVIVFLTGTKQSKSAVKIQAFASFVVHNFEDTPFIADT</sequence>
<protein>
    <submittedName>
        <fullName evidence="2">CSON003452 protein</fullName>
    </submittedName>
</protein>
<dbReference type="VEuPathDB" id="VectorBase:CSON003452"/>
<gene>
    <name evidence="2" type="primary">CSON003452</name>
</gene>
<name>A0A336MZB8_CULSO</name>
<accession>A0A336MZB8</accession>
<organism evidence="2">
    <name type="scientific">Culicoides sonorensis</name>
    <name type="common">Biting midge</name>
    <dbReference type="NCBI Taxonomy" id="179676"/>
    <lineage>
        <taxon>Eukaryota</taxon>
        <taxon>Metazoa</taxon>
        <taxon>Ecdysozoa</taxon>
        <taxon>Arthropoda</taxon>
        <taxon>Hexapoda</taxon>
        <taxon>Insecta</taxon>
        <taxon>Pterygota</taxon>
        <taxon>Neoptera</taxon>
        <taxon>Endopterygota</taxon>
        <taxon>Diptera</taxon>
        <taxon>Nematocera</taxon>
        <taxon>Chironomoidea</taxon>
        <taxon>Ceratopogonidae</taxon>
        <taxon>Ceratopogoninae</taxon>
        <taxon>Culicoides</taxon>
        <taxon>Monoculicoides</taxon>
    </lineage>
</organism>
<feature type="region of interest" description="Disordered" evidence="1">
    <location>
        <begin position="56"/>
        <end position="94"/>
    </location>
</feature>
<feature type="region of interest" description="Disordered" evidence="1">
    <location>
        <begin position="1"/>
        <end position="26"/>
    </location>
</feature>
<proteinExistence type="predicted"/>
<reference evidence="2" key="1">
    <citation type="submission" date="2018-07" db="EMBL/GenBank/DDBJ databases">
        <authorList>
            <person name="Quirk P.G."/>
            <person name="Krulwich T.A."/>
        </authorList>
    </citation>
    <scope>NUCLEOTIDE SEQUENCE</scope>
</reference>
<evidence type="ECO:0000313" key="2">
    <source>
        <dbReference type="EMBL" id="SSX31248.1"/>
    </source>
</evidence>